<comment type="similarity">
    <text evidence="1 7">Belongs to the SbcD family.</text>
</comment>
<evidence type="ECO:0000259" key="9">
    <source>
        <dbReference type="Pfam" id="PF12320"/>
    </source>
</evidence>
<dbReference type="InterPro" id="IPR029052">
    <property type="entry name" value="Metallo-depent_PP-like"/>
</dbReference>
<dbReference type="Proteomes" id="UP001239167">
    <property type="component" value="Unassembled WGS sequence"/>
</dbReference>
<dbReference type="EMBL" id="JAUSUE010000015">
    <property type="protein sequence ID" value="MDQ0204333.1"/>
    <property type="molecule type" value="Genomic_DNA"/>
</dbReference>
<sequence>MKFAHLADLHIGKRINNFSMLEDQKYILTQVVNILQKEKPEAVFIAGDIYDTPLPPVEAVRLLDKFLTELAELKMKVFIISGNHDSAERLSFGTGLLNKSGVYISPVFTGIFSPIKIQDEYGSVNIYMLPFLKPVYAKKAWPEEDIRTYDDAVRTAVEKMRIDREARNIIIAHQFVTGAQTSDSEEISIGGLDNISAEIFYPFDYAALGHIHRPQQIGRAFVRYAGTPLKYSFSECGHKKTLVIVNIKEKGKVDISARNLQPLHDMRRIRGNYADLVLRENYEGTDTEDYLAVTLTDENEIPDAIGKLRTIYPNIMKIDYDNKRTQTNNIITANTEKSKLPIDMLSEFYALQNNKPFSKKQRNFAEKLIEQIWEEH</sequence>
<dbReference type="RefSeq" id="WP_307224609.1">
    <property type="nucleotide sequence ID" value="NZ_CP116940.1"/>
</dbReference>
<dbReference type="InterPro" id="IPR004843">
    <property type="entry name" value="Calcineurin-like_PHP"/>
</dbReference>
<comment type="function">
    <text evidence="7">SbcCD cleaves DNA hairpin structures. These structures can inhibit DNA replication and are intermediates in certain DNA recombination reactions. The complex acts as a 3'-&gt;5' double strand exonuclease that can open hairpins. It also has a 5' single-strand endonuclease activity.</text>
</comment>
<comment type="caution">
    <text evidence="10">The sequence shown here is derived from an EMBL/GenBank/DDBJ whole genome shotgun (WGS) entry which is preliminary data.</text>
</comment>
<keyword evidence="6 7" id="KW-0269">Exonuclease</keyword>
<dbReference type="InterPro" id="IPR026843">
    <property type="entry name" value="SbcD_C"/>
</dbReference>
<dbReference type="PANTHER" id="PTHR30337:SF0">
    <property type="entry name" value="NUCLEASE SBCCD SUBUNIT D"/>
    <property type="match status" value="1"/>
</dbReference>
<comment type="subunit">
    <text evidence="2 7">Heterodimer of SbcC and SbcD.</text>
</comment>
<dbReference type="InterPro" id="IPR050535">
    <property type="entry name" value="DNA_Repair-Maintenance_Comp"/>
</dbReference>
<evidence type="ECO:0000256" key="2">
    <source>
        <dbReference type="ARBA" id="ARBA00011322"/>
    </source>
</evidence>
<keyword evidence="7" id="KW-0255">Endonuclease</keyword>
<dbReference type="PANTHER" id="PTHR30337">
    <property type="entry name" value="COMPONENT OF ATP-DEPENDENT DSDNA EXONUCLEASE"/>
    <property type="match status" value="1"/>
</dbReference>
<dbReference type="GO" id="GO:0004527">
    <property type="term" value="F:exonuclease activity"/>
    <property type="evidence" value="ECO:0007669"/>
    <property type="project" value="UniProtKB-KW"/>
</dbReference>
<evidence type="ECO:0000256" key="7">
    <source>
        <dbReference type="RuleBase" id="RU363069"/>
    </source>
</evidence>
<proteinExistence type="inferred from homology"/>
<gene>
    <name evidence="7" type="primary">sbcD</name>
    <name evidence="10" type="ORF">J2S01_002061</name>
</gene>
<dbReference type="SUPFAM" id="SSF56300">
    <property type="entry name" value="Metallo-dependent phosphatases"/>
    <property type="match status" value="1"/>
</dbReference>
<evidence type="ECO:0000313" key="10">
    <source>
        <dbReference type="EMBL" id="MDQ0204333.1"/>
    </source>
</evidence>
<protein>
    <recommendedName>
        <fullName evidence="3 7">Nuclease SbcCD subunit D</fullName>
    </recommendedName>
</protein>
<evidence type="ECO:0000259" key="8">
    <source>
        <dbReference type="Pfam" id="PF00149"/>
    </source>
</evidence>
<dbReference type="InterPro" id="IPR004593">
    <property type="entry name" value="SbcD"/>
</dbReference>
<keyword evidence="7" id="KW-0233">DNA recombination</keyword>
<name>A0ABT9Y922_9FIRM</name>
<feature type="domain" description="Nuclease SbcCD subunit D C-terminal" evidence="9">
    <location>
        <begin position="263"/>
        <end position="352"/>
    </location>
</feature>
<feature type="domain" description="Calcineurin-like phosphoesterase" evidence="8">
    <location>
        <begin position="1"/>
        <end position="214"/>
    </location>
</feature>
<accession>A0ABT9Y922</accession>
<keyword evidence="7" id="KW-0235">DNA replication</keyword>
<evidence type="ECO:0000256" key="5">
    <source>
        <dbReference type="ARBA" id="ARBA00022801"/>
    </source>
</evidence>
<reference evidence="10 11" key="1">
    <citation type="submission" date="2023-07" db="EMBL/GenBank/DDBJ databases">
        <title>Genomic Encyclopedia of Type Strains, Phase IV (KMG-IV): sequencing the most valuable type-strain genomes for metagenomic binning, comparative biology and taxonomic classification.</title>
        <authorList>
            <person name="Goeker M."/>
        </authorList>
    </citation>
    <scope>NUCLEOTIDE SEQUENCE [LARGE SCALE GENOMIC DNA]</scope>
    <source>
        <strain evidence="10 11">DSM 16980</strain>
    </source>
</reference>
<evidence type="ECO:0000256" key="6">
    <source>
        <dbReference type="ARBA" id="ARBA00022839"/>
    </source>
</evidence>
<organism evidence="10 11">
    <name type="scientific">Pectinatus haikarae</name>
    <dbReference type="NCBI Taxonomy" id="349096"/>
    <lineage>
        <taxon>Bacteria</taxon>
        <taxon>Bacillati</taxon>
        <taxon>Bacillota</taxon>
        <taxon>Negativicutes</taxon>
        <taxon>Selenomonadales</taxon>
        <taxon>Selenomonadaceae</taxon>
        <taxon>Pectinatus</taxon>
    </lineage>
</organism>
<keyword evidence="11" id="KW-1185">Reference proteome</keyword>
<dbReference type="CDD" id="cd00840">
    <property type="entry name" value="MPP_Mre11_N"/>
    <property type="match status" value="1"/>
</dbReference>
<dbReference type="Pfam" id="PF12320">
    <property type="entry name" value="SbcD_C"/>
    <property type="match status" value="1"/>
</dbReference>
<keyword evidence="5 7" id="KW-0378">Hydrolase</keyword>
<evidence type="ECO:0000256" key="3">
    <source>
        <dbReference type="ARBA" id="ARBA00013365"/>
    </source>
</evidence>
<evidence type="ECO:0000256" key="1">
    <source>
        <dbReference type="ARBA" id="ARBA00010555"/>
    </source>
</evidence>
<evidence type="ECO:0000256" key="4">
    <source>
        <dbReference type="ARBA" id="ARBA00022722"/>
    </source>
</evidence>
<dbReference type="InterPro" id="IPR041796">
    <property type="entry name" value="Mre11_N"/>
</dbReference>
<keyword evidence="4 7" id="KW-0540">Nuclease</keyword>
<dbReference type="Pfam" id="PF00149">
    <property type="entry name" value="Metallophos"/>
    <property type="match status" value="1"/>
</dbReference>
<evidence type="ECO:0000313" key="11">
    <source>
        <dbReference type="Proteomes" id="UP001239167"/>
    </source>
</evidence>
<dbReference type="NCBIfam" id="TIGR00619">
    <property type="entry name" value="sbcd"/>
    <property type="match status" value="1"/>
</dbReference>
<dbReference type="Gene3D" id="3.60.21.10">
    <property type="match status" value="1"/>
</dbReference>